<evidence type="ECO:0000313" key="5">
    <source>
        <dbReference type="EMBL" id="CAL5075220.1"/>
    </source>
</evidence>
<dbReference type="EMBL" id="OZ075115">
    <property type="protein sequence ID" value="CAL5065269.1"/>
    <property type="molecule type" value="Genomic_DNA"/>
</dbReference>
<dbReference type="InterPro" id="IPR023393">
    <property type="entry name" value="START-like_dom_sf"/>
</dbReference>
<dbReference type="FunFam" id="3.30.530.20:FF:000033">
    <property type="entry name" value="S-norcoclaurine synthase"/>
    <property type="match status" value="1"/>
</dbReference>
<reference evidence="5 6" key="1">
    <citation type="submission" date="2024-10" db="EMBL/GenBank/DDBJ databases">
        <authorList>
            <person name="Ryan C."/>
        </authorList>
    </citation>
    <scope>NUCLEOTIDE SEQUENCE [LARGE SCALE GENOMIC DNA]</scope>
</reference>
<dbReference type="AlphaFoldDB" id="A0ABC9FIS6"/>
<comment type="similarity">
    <text evidence="2">Belongs to the BetVI family.</text>
</comment>
<dbReference type="Proteomes" id="UP001497457">
    <property type="component" value="Chromosome 5rd"/>
</dbReference>
<dbReference type="InterPro" id="IPR050279">
    <property type="entry name" value="Plant_def-hormone_signal"/>
</dbReference>
<dbReference type="Gene3D" id="3.30.530.20">
    <property type="match status" value="1"/>
</dbReference>
<dbReference type="GO" id="GO:0005634">
    <property type="term" value="C:nucleus"/>
    <property type="evidence" value="ECO:0007669"/>
    <property type="project" value="UniProtKB-SubCell"/>
</dbReference>
<evidence type="ECO:0000313" key="4">
    <source>
        <dbReference type="EMBL" id="CAL5065269.1"/>
    </source>
</evidence>
<keyword evidence="6" id="KW-1185">Reference proteome</keyword>
<dbReference type="SUPFAM" id="SSF55961">
    <property type="entry name" value="Bet v1-like"/>
    <property type="match status" value="1"/>
</dbReference>
<evidence type="ECO:0000313" key="6">
    <source>
        <dbReference type="Proteomes" id="UP001497457"/>
    </source>
</evidence>
<accession>A0ABC9FIS6</accession>
<feature type="domain" description="Bet v I/Major latex protein" evidence="3">
    <location>
        <begin position="1"/>
        <end position="132"/>
    </location>
</feature>
<proteinExistence type="inferred from homology"/>
<sequence>MVKGSKVHELETDVPASELWAIYGTLGAATLIPELVPHVISKVDLISGDGDVGTIVKLTFPPGIPGLDSYKEKFTTVDHEKYIKVAEAIEGDILKLGFLSYLLRLEVIAKGDDSSVIRSTLEFETDDAHPDLESKVSTAPLATIAEAFVKYVKEKKIIPQATT</sequence>
<dbReference type="PANTHER" id="PTHR31213:SF23">
    <property type="entry name" value="OS04G0593400 PROTEIN"/>
    <property type="match status" value="1"/>
</dbReference>
<evidence type="ECO:0000259" key="3">
    <source>
        <dbReference type="Pfam" id="PF00407"/>
    </source>
</evidence>
<organism evidence="5 6">
    <name type="scientific">Urochloa decumbens</name>
    <dbReference type="NCBI Taxonomy" id="240449"/>
    <lineage>
        <taxon>Eukaryota</taxon>
        <taxon>Viridiplantae</taxon>
        <taxon>Streptophyta</taxon>
        <taxon>Embryophyta</taxon>
        <taxon>Tracheophyta</taxon>
        <taxon>Spermatophyta</taxon>
        <taxon>Magnoliopsida</taxon>
        <taxon>Liliopsida</taxon>
        <taxon>Poales</taxon>
        <taxon>Poaceae</taxon>
        <taxon>PACMAD clade</taxon>
        <taxon>Panicoideae</taxon>
        <taxon>Panicodae</taxon>
        <taxon>Paniceae</taxon>
        <taxon>Melinidinae</taxon>
        <taxon>Urochloa</taxon>
    </lineage>
</organism>
<dbReference type="CDD" id="cd07816">
    <property type="entry name" value="Bet_v1-like"/>
    <property type="match status" value="1"/>
</dbReference>
<dbReference type="Proteomes" id="UP001497457">
    <property type="component" value="Chromosome 6rd"/>
</dbReference>
<dbReference type="Pfam" id="PF00407">
    <property type="entry name" value="Bet_v_1"/>
    <property type="match status" value="1"/>
</dbReference>
<dbReference type="PANTHER" id="PTHR31213">
    <property type="entry name" value="OS08G0374000 PROTEIN-RELATED"/>
    <property type="match status" value="1"/>
</dbReference>
<dbReference type="EMBL" id="OZ075116">
    <property type="protein sequence ID" value="CAL5075220.1"/>
    <property type="molecule type" value="Genomic_DNA"/>
</dbReference>
<dbReference type="InterPro" id="IPR000916">
    <property type="entry name" value="Bet_v_I/MLP"/>
</dbReference>
<name>A0ABC9FIS6_9POAL</name>
<protein>
    <recommendedName>
        <fullName evidence="3">Bet v I/Major latex protein domain-containing protein</fullName>
    </recommendedName>
</protein>
<evidence type="ECO:0000256" key="2">
    <source>
        <dbReference type="ARBA" id="ARBA00009744"/>
    </source>
</evidence>
<gene>
    <name evidence="5" type="ORF">URODEC1_LOCUS105584</name>
    <name evidence="4" type="ORF">URODEC1_LOCUS99877</name>
</gene>
<evidence type="ECO:0000256" key="1">
    <source>
        <dbReference type="ARBA" id="ARBA00004123"/>
    </source>
</evidence>
<comment type="subcellular location">
    <subcellularLocation>
        <location evidence="1">Nucleus</location>
    </subcellularLocation>
</comment>